<organism evidence="1 2">
    <name type="scientific">Botryobasidium botryosum (strain FD-172 SS1)</name>
    <dbReference type="NCBI Taxonomy" id="930990"/>
    <lineage>
        <taxon>Eukaryota</taxon>
        <taxon>Fungi</taxon>
        <taxon>Dikarya</taxon>
        <taxon>Basidiomycota</taxon>
        <taxon>Agaricomycotina</taxon>
        <taxon>Agaricomycetes</taxon>
        <taxon>Cantharellales</taxon>
        <taxon>Botryobasidiaceae</taxon>
        <taxon>Botryobasidium</taxon>
    </lineage>
</organism>
<dbReference type="InParanoid" id="A0A067MRH0"/>
<dbReference type="AlphaFoldDB" id="A0A067MRH0"/>
<dbReference type="Proteomes" id="UP000027195">
    <property type="component" value="Unassembled WGS sequence"/>
</dbReference>
<evidence type="ECO:0000313" key="1">
    <source>
        <dbReference type="EMBL" id="KDQ14196.1"/>
    </source>
</evidence>
<name>A0A067MRH0_BOTB1</name>
<reference evidence="2" key="1">
    <citation type="journal article" date="2014" name="Proc. Natl. Acad. Sci. U.S.A.">
        <title>Extensive sampling of basidiomycete genomes demonstrates inadequacy of the white-rot/brown-rot paradigm for wood decay fungi.</title>
        <authorList>
            <person name="Riley R."/>
            <person name="Salamov A.A."/>
            <person name="Brown D.W."/>
            <person name="Nagy L.G."/>
            <person name="Floudas D."/>
            <person name="Held B.W."/>
            <person name="Levasseur A."/>
            <person name="Lombard V."/>
            <person name="Morin E."/>
            <person name="Otillar R."/>
            <person name="Lindquist E.A."/>
            <person name="Sun H."/>
            <person name="LaButti K.M."/>
            <person name="Schmutz J."/>
            <person name="Jabbour D."/>
            <person name="Luo H."/>
            <person name="Baker S.E."/>
            <person name="Pisabarro A.G."/>
            <person name="Walton J.D."/>
            <person name="Blanchette R.A."/>
            <person name="Henrissat B."/>
            <person name="Martin F."/>
            <person name="Cullen D."/>
            <person name="Hibbett D.S."/>
            <person name="Grigoriev I.V."/>
        </authorList>
    </citation>
    <scope>NUCLEOTIDE SEQUENCE [LARGE SCALE GENOMIC DNA]</scope>
    <source>
        <strain evidence="2">FD-172 SS1</strain>
    </source>
</reference>
<keyword evidence="2" id="KW-1185">Reference proteome</keyword>
<sequence>MDVYDNNAHELTHAFHVSRTSLLPRPLKSLHAAFDAGSRIVSLPRVMYMASKRRGEKSWSYPVLIRNSAVPAYHTWKEYSVEQPELCQRRHRGVTSMTCEGARDGQTSVRLLADHHVLGESNGPGRICWAPGSGNLKGMGEVAADFNQRQLPTIGDVMRLSQNRLHF</sequence>
<protein>
    <submittedName>
        <fullName evidence="1">Uncharacterized protein</fullName>
    </submittedName>
</protein>
<gene>
    <name evidence="1" type="ORF">BOTBODRAFT_32977</name>
</gene>
<evidence type="ECO:0000313" key="2">
    <source>
        <dbReference type="Proteomes" id="UP000027195"/>
    </source>
</evidence>
<proteinExistence type="predicted"/>
<dbReference type="HOGENOM" id="CLU_1594252_0_0_1"/>
<dbReference type="EMBL" id="KL198039">
    <property type="protein sequence ID" value="KDQ14196.1"/>
    <property type="molecule type" value="Genomic_DNA"/>
</dbReference>
<accession>A0A067MRH0</accession>